<proteinExistence type="predicted"/>
<name>A0A433X2L0_9HYPH</name>
<evidence type="ECO:0000313" key="2">
    <source>
        <dbReference type="Proteomes" id="UP000281547"/>
    </source>
</evidence>
<organism evidence="1 2">
    <name type="scientific">Arsenicitalea aurantiaca</name>
    <dbReference type="NCBI Taxonomy" id="1783274"/>
    <lineage>
        <taxon>Bacteria</taxon>
        <taxon>Pseudomonadati</taxon>
        <taxon>Pseudomonadota</taxon>
        <taxon>Alphaproteobacteria</taxon>
        <taxon>Hyphomicrobiales</taxon>
        <taxon>Devosiaceae</taxon>
        <taxon>Arsenicitalea</taxon>
    </lineage>
</organism>
<accession>A0A433X2L0</accession>
<dbReference type="RefSeq" id="WP_127189849.1">
    <property type="nucleotide sequence ID" value="NZ_RZNJ01000008.1"/>
</dbReference>
<evidence type="ECO:0000313" key="1">
    <source>
        <dbReference type="EMBL" id="RUT28323.1"/>
    </source>
</evidence>
<dbReference type="EMBL" id="RZNJ01000008">
    <property type="protein sequence ID" value="RUT28323.1"/>
    <property type="molecule type" value="Genomic_DNA"/>
</dbReference>
<comment type="caution">
    <text evidence="1">The sequence shown here is derived from an EMBL/GenBank/DDBJ whole genome shotgun (WGS) entry which is preliminary data.</text>
</comment>
<sequence>MSGRDPRYPSQRSVGQCERFDPGLLVARHQFYERAWPTPAYIAYVRRHVLDVGLISDFVGGTAVMSVVDCGNGRFDWDATGSRYDAFVCEAYDVDGETTIDIVAWPVDGPGHVLTMFGRAPLLGLWHALNPATYTLGKALVMHRTPLDWLKAGCAGAAVVTPRLAARQLMDIPGPIAARDRAHARELLRMAHSVVDDEQIVVAAADNARAA</sequence>
<dbReference type="OrthoDB" id="7563142at2"/>
<gene>
    <name evidence="1" type="ORF">EMQ25_17205</name>
</gene>
<reference evidence="1 2" key="1">
    <citation type="journal article" date="2016" name="Int. J. Syst. Evol. Microbiol.">
        <title>Arsenicitalea aurantiaca gen. nov., sp. nov., a new member of the family Hyphomicrobiaceae, isolated from high-arsenic sediment.</title>
        <authorList>
            <person name="Mu Y."/>
            <person name="Zhou L."/>
            <person name="Zeng X.C."/>
            <person name="Liu L."/>
            <person name="Pan Y."/>
            <person name="Chen X."/>
            <person name="Wang J."/>
            <person name="Li S."/>
            <person name="Li W.J."/>
            <person name="Wang Y."/>
        </authorList>
    </citation>
    <scope>NUCLEOTIDE SEQUENCE [LARGE SCALE GENOMIC DNA]</scope>
    <source>
        <strain evidence="1 2">42-50</strain>
    </source>
</reference>
<dbReference type="AlphaFoldDB" id="A0A433X2L0"/>
<keyword evidence="2" id="KW-1185">Reference proteome</keyword>
<protein>
    <submittedName>
        <fullName evidence="1">Uncharacterized protein</fullName>
    </submittedName>
</protein>
<dbReference type="Proteomes" id="UP000281547">
    <property type="component" value="Unassembled WGS sequence"/>
</dbReference>